<keyword evidence="3" id="KW-1185">Reference proteome</keyword>
<keyword evidence="1" id="KW-1133">Transmembrane helix</keyword>
<reference evidence="2 3" key="1">
    <citation type="submission" date="2016-10" db="EMBL/GenBank/DDBJ databases">
        <authorList>
            <person name="de Groot N.N."/>
        </authorList>
    </citation>
    <scope>NUCLEOTIDE SEQUENCE [LARGE SCALE GENOMIC DNA]</scope>
    <source>
        <strain evidence="2 3">DSM 25186</strain>
    </source>
</reference>
<dbReference type="RefSeq" id="WP_089688268.1">
    <property type="nucleotide sequence ID" value="NZ_FNFO01000016.1"/>
</dbReference>
<evidence type="ECO:0000313" key="3">
    <source>
        <dbReference type="Proteomes" id="UP000198510"/>
    </source>
</evidence>
<feature type="transmembrane region" description="Helical" evidence="1">
    <location>
        <begin position="44"/>
        <end position="63"/>
    </location>
</feature>
<sequence length="68" mass="6937">MRVLGFILAIVGAVALIITGIDYADNTDSFNVLGAEVTVSQGETLPLIISGGVLLLGIILVVAGGKKR</sequence>
<evidence type="ECO:0000313" key="2">
    <source>
        <dbReference type="EMBL" id="SDM58450.1"/>
    </source>
</evidence>
<keyword evidence="1" id="KW-0472">Membrane</keyword>
<dbReference type="Proteomes" id="UP000198510">
    <property type="component" value="Unassembled WGS sequence"/>
</dbReference>
<protein>
    <submittedName>
        <fullName evidence="2">Uncharacterized protein</fullName>
    </submittedName>
</protein>
<accession>A0A1G9UES2</accession>
<dbReference type="EMBL" id="FNFO01000016">
    <property type="protein sequence ID" value="SDM58450.1"/>
    <property type="molecule type" value="Genomic_DNA"/>
</dbReference>
<evidence type="ECO:0000256" key="1">
    <source>
        <dbReference type="SAM" id="Phobius"/>
    </source>
</evidence>
<gene>
    <name evidence="2" type="ORF">SAMN05421823_11644</name>
</gene>
<organism evidence="2 3">
    <name type="scientific">Catalinimonas alkaloidigena</name>
    <dbReference type="NCBI Taxonomy" id="1075417"/>
    <lineage>
        <taxon>Bacteria</taxon>
        <taxon>Pseudomonadati</taxon>
        <taxon>Bacteroidota</taxon>
        <taxon>Cytophagia</taxon>
        <taxon>Cytophagales</taxon>
        <taxon>Catalimonadaceae</taxon>
        <taxon>Catalinimonas</taxon>
    </lineage>
</organism>
<proteinExistence type="predicted"/>
<keyword evidence="1" id="KW-0812">Transmembrane</keyword>
<dbReference type="AlphaFoldDB" id="A0A1G9UES2"/>
<dbReference type="STRING" id="1075417.SAMN05421823_11644"/>
<name>A0A1G9UES2_9BACT</name>